<organism evidence="2 3">
    <name type="scientific">Aureimonas endophytica</name>
    <dbReference type="NCBI Taxonomy" id="2027858"/>
    <lineage>
        <taxon>Bacteria</taxon>
        <taxon>Pseudomonadati</taxon>
        <taxon>Pseudomonadota</taxon>
        <taxon>Alphaproteobacteria</taxon>
        <taxon>Hyphomicrobiales</taxon>
        <taxon>Aurantimonadaceae</taxon>
        <taxon>Aureimonas</taxon>
    </lineage>
</organism>
<reference evidence="2" key="2">
    <citation type="submission" date="2020-09" db="EMBL/GenBank/DDBJ databases">
        <authorList>
            <person name="Sun Q."/>
            <person name="Zhou Y."/>
        </authorList>
    </citation>
    <scope>NUCLEOTIDE SEQUENCE</scope>
    <source>
        <strain evidence="2">CGMCC 1.15367</strain>
    </source>
</reference>
<dbReference type="EMBL" id="BMIQ01000002">
    <property type="protein sequence ID" value="GGD97072.1"/>
    <property type="molecule type" value="Genomic_DNA"/>
</dbReference>
<evidence type="ECO:0000313" key="2">
    <source>
        <dbReference type="EMBL" id="GGD97072.1"/>
    </source>
</evidence>
<feature type="signal peptide" evidence="1">
    <location>
        <begin position="1"/>
        <end position="24"/>
    </location>
</feature>
<name>A0A916ZHW8_9HYPH</name>
<evidence type="ECO:0000313" key="3">
    <source>
        <dbReference type="Proteomes" id="UP000644699"/>
    </source>
</evidence>
<evidence type="ECO:0000256" key="1">
    <source>
        <dbReference type="SAM" id="SignalP"/>
    </source>
</evidence>
<keyword evidence="1" id="KW-0732">Signal</keyword>
<protein>
    <recommendedName>
        <fullName evidence="4">DUF3833 family protein</fullName>
    </recommendedName>
</protein>
<keyword evidence="3" id="KW-1185">Reference proteome</keyword>
<proteinExistence type="predicted"/>
<comment type="caution">
    <text evidence="2">The sequence shown here is derived from an EMBL/GenBank/DDBJ whole genome shotgun (WGS) entry which is preliminary data.</text>
</comment>
<dbReference type="Proteomes" id="UP000644699">
    <property type="component" value="Unassembled WGS sequence"/>
</dbReference>
<dbReference type="Pfam" id="PF12915">
    <property type="entry name" value="DUF3833"/>
    <property type="match status" value="1"/>
</dbReference>
<sequence>MLRRGGGRAFLAAFGILVGSAAQAADFDPLSFFAGRATSEGTVTTALVFTEPFTATFEGRVSKGKLVLDERFRFPEGERLQRWHLRAAGFERYVGTVETAGASGALHAPVPVTGRIEAGRLRLDYRGYAPGGDTLLTFRHRIALRPDGTAENRVRVSTFGLPLATSRVVFRKVPRGTK</sequence>
<evidence type="ECO:0008006" key="4">
    <source>
        <dbReference type="Google" id="ProtNLM"/>
    </source>
</evidence>
<accession>A0A916ZHW8</accession>
<dbReference type="RefSeq" id="WP_188907593.1">
    <property type="nucleotide sequence ID" value="NZ_BMIQ01000002.1"/>
</dbReference>
<dbReference type="AlphaFoldDB" id="A0A916ZHW8"/>
<reference evidence="2" key="1">
    <citation type="journal article" date="2014" name="Int. J. Syst. Evol. Microbiol.">
        <title>Complete genome sequence of Corynebacterium casei LMG S-19264T (=DSM 44701T), isolated from a smear-ripened cheese.</title>
        <authorList>
            <consortium name="US DOE Joint Genome Institute (JGI-PGF)"/>
            <person name="Walter F."/>
            <person name="Albersmeier A."/>
            <person name="Kalinowski J."/>
            <person name="Ruckert C."/>
        </authorList>
    </citation>
    <scope>NUCLEOTIDE SEQUENCE</scope>
    <source>
        <strain evidence="2">CGMCC 1.15367</strain>
    </source>
</reference>
<dbReference type="InterPro" id="IPR024409">
    <property type="entry name" value="DUF3833"/>
</dbReference>
<feature type="chain" id="PRO_5037088027" description="DUF3833 family protein" evidence="1">
    <location>
        <begin position="25"/>
        <end position="178"/>
    </location>
</feature>
<gene>
    <name evidence="2" type="ORF">GCM10011390_14790</name>
</gene>